<reference evidence="8 9" key="1">
    <citation type="submission" date="2016-12" db="EMBL/GenBank/DDBJ databases">
        <authorList>
            <person name="Song W.-J."/>
            <person name="Kurnit D.M."/>
        </authorList>
    </citation>
    <scope>NUCLEOTIDE SEQUENCE [LARGE SCALE GENOMIC DNA]</scope>
    <source>
        <strain evidence="8 9">DSM 12503</strain>
    </source>
</reference>
<dbReference type="InterPro" id="IPR001567">
    <property type="entry name" value="Pept_M3A_M3B_dom"/>
</dbReference>
<evidence type="ECO:0000256" key="4">
    <source>
        <dbReference type="ARBA" id="ARBA00022833"/>
    </source>
</evidence>
<sequence length="559" mass="66553">MKFNDIPYERVDMEEVRKSFNELIKEQSAAKSGEEQFEIHKKAYRLIDKVLTQMVLCEIRHSGNTTDEFYEKENDYYDEKKPEYEELRLKYYKVLLESPYRSFMEEKIGKVAFKNIELKLRSLDEKLIPLMQEENNLISTYHKLIAGAKINFNGEELNISLLRKYLTDSDRNVRKEAWSKLSAFFTESSRELDDIYDKMVKNRTAQAKLMGYENYVELGYCRMNRNSYDKDMVKNFRDQVKKVLVPLATKVHELRREALGLDSLKFYDNEMYFNNGNPAPIGTPEEILMWGKEMYSDLSPETKEFFEFMYENELFDVMGRKNKQAGGYMTFLPDYKAPFIFANFNGTSSDVDVITHECGHAFQGYVARNYEIEEHMDITMETAEIHSMSMEFFTDRYMEKFFGDRAEDYRKMHLNDSIVFIPYGCMVDEFQHIVYENPDMTPDERKDAWMKLESEYRPHMDYADDSFFSKGGFWQRQLHIYAAPFYYIDYCLAQTCALQYRIKMDKDYKKAWESYLELCKLSAKEFYEPMLNKVGLDSPFQDGCMKNIVEELTKTYFNK</sequence>
<keyword evidence="5 6" id="KW-0482">Metalloprotease</keyword>
<evidence type="ECO:0000256" key="2">
    <source>
        <dbReference type="ARBA" id="ARBA00022723"/>
    </source>
</evidence>
<dbReference type="EMBL" id="FRFD01000019">
    <property type="protein sequence ID" value="SHO54202.1"/>
    <property type="molecule type" value="Genomic_DNA"/>
</dbReference>
<dbReference type="GO" id="GO:0006518">
    <property type="term" value="P:peptide metabolic process"/>
    <property type="evidence" value="ECO:0007669"/>
    <property type="project" value="TreeGrafter"/>
</dbReference>
<dbReference type="NCBIfam" id="TIGR02289">
    <property type="entry name" value="M3_not_pepF"/>
    <property type="match status" value="1"/>
</dbReference>
<dbReference type="SUPFAM" id="SSF55486">
    <property type="entry name" value="Metalloproteases ('zincins'), catalytic domain"/>
    <property type="match status" value="1"/>
</dbReference>
<feature type="domain" description="Peptidase M3A/M3B catalytic" evidence="7">
    <location>
        <begin position="310"/>
        <end position="544"/>
    </location>
</feature>
<keyword evidence="4 6" id="KW-0862">Zinc</keyword>
<dbReference type="RefSeq" id="WP_073591259.1">
    <property type="nucleotide sequence ID" value="NZ_FRFD01000019.1"/>
</dbReference>
<organism evidence="8 9">
    <name type="scientific">Anaerocolumna xylanovorans DSM 12503</name>
    <dbReference type="NCBI Taxonomy" id="1121345"/>
    <lineage>
        <taxon>Bacteria</taxon>
        <taxon>Bacillati</taxon>
        <taxon>Bacillota</taxon>
        <taxon>Clostridia</taxon>
        <taxon>Lachnospirales</taxon>
        <taxon>Lachnospiraceae</taxon>
        <taxon>Anaerocolumna</taxon>
    </lineage>
</organism>
<keyword evidence="1 6" id="KW-0645">Protease</keyword>
<evidence type="ECO:0000256" key="5">
    <source>
        <dbReference type="ARBA" id="ARBA00023049"/>
    </source>
</evidence>
<dbReference type="GO" id="GO:0006508">
    <property type="term" value="P:proteolysis"/>
    <property type="evidence" value="ECO:0007669"/>
    <property type="project" value="UniProtKB-KW"/>
</dbReference>
<keyword evidence="2 6" id="KW-0479">Metal-binding</keyword>
<evidence type="ECO:0000259" key="7">
    <source>
        <dbReference type="Pfam" id="PF01432"/>
    </source>
</evidence>
<evidence type="ECO:0000256" key="1">
    <source>
        <dbReference type="ARBA" id="ARBA00022670"/>
    </source>
</evidence>
<name>A0A1M7YNI7_9FIRM</name>
<evidence type="ECO:0000256" key="6">
    <source>
        <dbReference type="RuleBase" id="RU003435"/>
    </source>
</evidence>
<evidence type="ECO:0000313" key="9">
    <source>
        <dbReference type="Proteomes" id="UP000184612"/>
    </source>
</evidence>
<feature type="domain" description="Peptidase M3A/M3B catalytic" evidence="7">
    <location>
        <begin position="166"/>
        <end position="274"/>
    </location>
</feature>
<dbReference type="GO" id="GO:0046872">
    <property type="term" value="F:metal ion binding"/>
    <property type="evidence" value="ECO:0007669"/>
    <property type="project" value="UniProtKB-UniRule"/>
</dbReference>
<dbReference type="Gene3D" id="1.10.1370.30">
    <property type="match status" value="1"/>
</dbReference>
<dbReference type="GO" id="GO:0004222">
    <property type="term" value="F:metalloendopeptidase activity"/>
    <property type="evidence" value="ECO:0007669"/>
    <property type="project" value="InterPro"/>
</dbReference>
<comment type="cofactor">
    <cofactor evidence="6">
        <name>Zn(2+)</name>
        <dbReference type="ChEBI" id="CHEBI:29105"/>
    </cofactor>
    <text evidence="6">Binds 1 zinc ion.</text>
</comment>
<dbReference type="InterPro" id="IPR011976">
    <property type="entry name" value="Pept_M3B_oligopep-rel"/>
</dbReference>
<dbReference type="InterPro" id="IPR045090">
    <property type="entry name" value="Pept_M3A_M3B"/>
</dbReference>
<comment type="similarity">
    <text evidence="6">Belongs to the peptidase M3 family.</text>
</comment>
<dbReference type="PANTHER" id="PTHR11804">
    <property type="entry name" value="PROTEASE M3 THIMET OLIGOPEPTIDASE-RELATED"/>
    <property type="match status" value="1"/>
</dbReference>
<proteinExistence type="inferred from homology"/>
<dbReference type="STRING" id="1121345.SAMN02745217_04658"/>
<dbReference type="OrthoDB" id="9762795at2"/>
<dbReference type="Pfam" id="PF01432">
    <property type="entry name" value="Peptidase_M3"/>
    <property type="match status" value="2"/>
</dbReference>
<accession>A0A1M7YNI7</accession>
<dbReference type="PANTHER" id="PTHR11804:SF28">
    <property type="entry name" value="OLIGOENDOPEPTIDASE F"/>
    <property type="match status" value="1"/>
</dbReference>
<evidence type="ECO:0000313" key="8">
    <source>
        <dbReference type="EMBL" id="SHO54202.1"/>
    </source>
</evidence>
<keyword evidence="9" id="KW-1185">Reference proteome</keyword>
<dbReference type="CDD" id="cd09606">
    <property type="entry name" value="M3B_PepF"/>
    <property type="match status" value="1"/>
</dbReference>
<dbReference type="Proteomes" id="UP000184612">
    <property type="component" value="Unassembled WGS sequence"/>
</dbReference>
<protein>
    <submittedName>
        <fullName evidence="8">Oligoendopeptidase, M3 family</fullName>
    </submittedName>
</protein>
<keyword evidence="3 6" id="KW-0378">Hydrolase</keyword>
<evidence type="ECO:0000256" key="3">
    <source>
        <dbReference type="ARBA" id="ARBA00022801"/>
    </source>
</evidence>
<gene>
    <name evidence="8" type="ORF">SAMN02745217_04658</name>
</gene>
<dbReference type="AlphaFoldDB" id="A0A1M7YNI7"/>